<evidence type="ECO:0000313" key="4">
    <source>
        <dbReference type="Proteomes" id="UP000235943"/>
    </source>
</evidence>
<comment type="similarity">
    <text evidence="1">Belongs to the metallo-dependent hydrolases superfamily.</text>
</comment>
<dbReference type="OrthoDB" id="5450317at2"/>
<dbReference type="PANTHER" id="PTHR43569">
    <property type="entry name" value="AMIDOHYDROLASE"/>
    <property type="match status" value="1"/>
</dbReference>
<protein>
    <recommendedName>
        <fullName evidence="2">Amidohydrolase-related domain-containing protein</fullName>
    </recommendedName>
</protein>
<dbReference type="AlphaFoldDB" id="A0A2N8TP96"/>
<dbReference type="GO" id="GO:0016787">
    <property type="term" value="F:hydrolase activity"/>
    <property type="evidence" value="ECO:0007669"/>
    <property type="project" value="InterPro"/>
</dbReference>
<dbReference type="Proteomes" id="UP000235943">
    <property type="component" value="Unassembled WGS sequence"/>
</dbReference>
<dbReference type="Gene3D" id="3.20.20.140">
    <property type="entry name" value="Metal-dependent hydrolases"/>
    <property type="match status" value="1"/>
</dbReference>
<evidence type="ECO:0000256" key="1">
    <source>
        <dbReference type="ARBA" id="ARBA00038310"/>
    </source>
</evidence>
<evidence type="ECO:0000259" key="2">
    <source>
        <dbReference type="Pfam" id="PF04909"/>
    </source>
</evidence>
<dbReference type="PANTHER" id="PTHR43569:SF2">
    <property type="entry name" value="AMIDOHYDROLASE-RELATED DOMAIN-CONTAINING PROTEIN"/>
    <property type="match status" value="1"/>
</dbReference>
<keyword evidence="4" id="KW-1185">Reference proteome</keyword>
<dbReference type="EMBL" id="POUC01000120">
    <property type="protein sequence ID" value="PNG20828.1"/>
    <property type="molecule type" value="Genomic_DNA"/>
</dbReference>
<gene>
    <name evidence="3" type="ORF">C1J00_18080</name>
</gene>
<name>A0A2N8TP96_9ACTN</name>
<reference evidence="3 4" key="1">
    <citation type="submission" date="2018-01" db="EMBL/GenBank/DDBJ databases">
        <title>Draft genome sequence of Streptomyces sp. 13K301.</title>
        <authorList>
            <person name="Sahin N."/>
            <person name="Saygin H."/>
            <person name="Ay H."/>
        </authorList>
    </citation>
    <scope>NUCLEOTIDE SEQUENCE [LARGE SCALE GENOMIC DNA]</scope>
    <source>
        <strain evidence="3 4">13K301</strain>
    </source>
</reference>
<dbReference type="Pfam" id="PF04909">
    <property type="entry name" value="Amidohydro_2"/>
    <property type="match status" value="1"/>
</dbReference>
<dbReference type="InterPro" id="IPR052350">
    <property type="entry name" value="Metallo-dep_Lactonases"/>
</dbReference>
<accession>A0A2N8TP96</accession>
<sequence length="86" mass="9577">MVDTHHHVWDLSVRGRDWIDGRLMFGSDWPVCRLTTTYAEVTAALRELTAGLGPAERHDVFTGTAVRTYDLSVTPRPAPPQETPCA</sequence>
<organism evidence="3 4">
    <name type="scientific">Streptomyces cahuitamycinicus</name>
    <dbReference type="NCBI Taxonomy" id="2070367"/>
    <lineage>
        <taxon>Bacteria</taxon>
        <taxon>Bacillati</taxon>
        <taxon>Actinomycetota</taxon>
        <taxon>Actinomycetes</taxon>
        <taxon>Kitasatosporales</taxon>
        <taxon>Streptomycetaceae</taxon>
        <taxon>Streptomyces</taxon>
    </lineage>
</organism>
<evidence type="ECO:0000313" key="3">
    <source>
        <dbReference type="EMBL" id="PNG20828.1"/>
    </source>
</evidence>
<feature type="domain" description="Amidohydrolase-related" evidence="2">
    <location>
        <begin position="21"/>
        <end position="71"/>
    </location>
</feature>
<proteinExistence type="inferred from homology"/>
<comment type="caution">
    <text evidence="3">The sequence shown here is derived from an EMBL/GenBank/DDBJ whole genome shotgun (WGS) entry which is preliminary data.</text>
</comment>
<dbReference type="SUPFAM" id="SSF51556">
    <property type="entry name" value="Metallo-dependent hydrolases"/>
    <property type="match status" value="1"/>
</dbReference>
<dbReference type="InterPro" id="IPR032466">
    <property type="entry name" value="Metal_Hydrolase"/>
</dbReference>
<dbReference type="InterPro" id="IPR006680">
    <property type="entry name" value="Amidohydro-rel"/>
</dbReference>